<accession>U4LFT5</accession>
<protein>
    <submittedName>
        <fullName evidence="2">Uncharacterized protein</fullName>
    </submittedName>
</protein>
<dbReference type="AlphaFoldDB" id="U4LFT5"/>
<proteinExistence type="predicted"/>
<reference evidence="2 3" key="1">
    <citation type="journal article" date="2013" name="PLoS Genet.">
        <title>The genome and development-dependent transcriptomes of Pyronema confluens: a window into fungal evolution.</title>
        <authorList>
            <person name="Traeger S."/>
            <person name="Altegoer F."/>
            <person name="Freitag M."/>
            <person name="Gabaldon T."/>
            <person name="Kempken F."/>
            <person name="Kumar A."/>
            <person name="Marcet-Houben M."/>
            <person name="Poggeler S."/>
            <person name="Stajich J.E."/>
            <person name="Nowrousian M."/>
        </authorList>
    </citation>
    <scope>NUCLEOTIDE SEQUENCE [LARGE SCALE GENOMIC DNA]</scope>
    <source>
        <strain evidence="3">CBS 100304</strain>
        <tissue evidence="2">Vegetative mycelium</tissue>
    </source>
</reference>
<sequence length="330" mass="36298">MSTPETPENMLQISPDKNLHLSLTTYHVFTTSSIKSGIPLTLLHHPVDSPETDPSDYLEEIRRSSESQANLIAYLPWQGEPKVPEATEKHATAAAPSTNQNPTQHTKQATQDDQKQSKQDTQSKSFPIYTFQAGTEIPFNGASSLVAASHLFTCYPSLDTIVLKSRVGDVVCSIPRAPRALHITYSPPESKPDHQDPITIQLPHPISSSLQTSIGIPTNDTHPIHAPTLSGDNSQVRLKFSGPPGDREVSFIELSDEEELMKTTPTPATGMEEGVMFWTRVPNCAQEEGGAEVRQVPKIKARCFVKGEEVRGMQPREWRFGGLVKEEQGG</sequence>
<keyword evidence="3" id="KW-1185">Reference proteome</keyword>
<dbReference type="EMBL" id="HF935505">
    <property type="protein sequence ID" value="CCX30969.1"/>
    <property type="molecule type" value="Genomic_DNA"/>
</dbReference>
<evidence type="ECO:0000313" key="2">
    <source>
        <dbReference type="EMBL" id="CCX30969.1"/>
    </source>
</evidence>
<dbReference type="Proteomes" id="UP000018144">
    <property type="component" value="Unassembled WGS sequence"/>
</dbReference>
<evidence type="ECO:0000256" key="1">
    <source>
        <dbReference type="SAM" id="MobiDB-lite"/>
    </source>
</evidence>
<feature type="region of interest" description="Disordered" evidence="1">
    <location>
        <begin position="85"/>
        <end position="123"/>
    </location>
</feature>
<organism evidence="2 3">
    <name type="scientific">Pyronema omphalodes (strain CBS 100304)</name>
    <name type="common">Pyronema confluens</name>
    <dbReference type="NCBI Taxonomy" id="1076935"/>
    <lineage>
        <taxon>Eukaryota</taxon>
        <taxon>Fungi</taxon>
        <taxon>Dikarya</taxon>
        <taxon>Ascomycota</taxon>
        <taxon>Pezizomycotina</taxon>
        <taxon>Pezizomycetes</taxon>
        <taxon>Pezizales</taxon>
        <taxon>Pyronemataceae</taxon>
        <taxon>Pyronema</taxon>
    </lineage>
</organism>
<gene>
    <name evidence="2" type="ORF">PCON_09645</name>
</gene>
<evidence type="ECO:0000313" key="3">
    <source>
        <dbReference type="Proteomes" id="UP000018144"/>
    </source>
</evidence>
<name>U4LFT5_PYROM</name>